<protein>
    <submittedName>
        <fullName evidence="1">Uncharacterized protein</fullName>
    </submittedName>
</protein>
<accession>A0A8S1RR19</accession>
<dbReference type="Proteomes" id="UP000692954">
    <property type="component" value="Unassembled WGS sequence"/>
</dbReference>
<gene>
    <name evidence="1" type="ORF">PSON_ATCC_30995.1.T2440026</name>
</gene>
<proteinExistence type="predicted"/>
<dbReference type="AlphaFoldDB" id="A0A8S1RR19"/>
<name>A0A8S1RR19_9CILI</name>
<evidence type="ECO:0000313" key="1">
    <source>
        <dbReference type="EMBL" id="CAD8129793.1"/>
    </source>
</evidence>
<reference evidence="1" key="1">
    <citation type="submission" date="2021-01" db="EMBL/GenBank/DDBJ databases">
        <authorList>
            <consortium name="Genoscope - CEA"/>
            <person name="William W."/>
        </authorList>
    </citation>
    <scope>NUCLEOTIDE SEQUENCE</scope>
</reference>
<dbReference type="EMBL" id="CAJJDN010000244">
    <property type="protein sequence ID" value="CAD8129793.1"/>
    <property type="molecule type" value="Genomic_DNA"/>
</dbReference>
<sequence length="46" mass="5574">MLKKDLHLIQSFCIQILLAKSYKLFKLRKYKRKSMNQLRILFITCG</sequence>
<comment type="caution">
    <text evidence="1">The sequence shown here is derived from an EMBL/GenBank/DDBJ whole genome shotgun (WGS) entry which is preliminary data.</text>
</comment>
<organism evidence="1 2">
    <name type="scientific">Paramecium sonneborni</name>
    <dbReference type="NCBI Taxonomy" id="65129"/>
    <lineage>
        <taxon>Eukaryota</taxon>
        <taxon>Sar</taxon>
        <taxon>Alveolata</taxon>
        <taxon>Ciliophora</taxon>
        <taxon>Intramacronucleata</taxon>
        <taxon>Oligohymenophorea</taxon>
        <taxon>Peniculida</taxon>
        <taxon>Parameciidae</taxon>
        <taxon>Paramecium</taxon>
    </lineage>
</organism>
<keyword evidence="2" id="KW-1185">Reference proteome</keyword>
<evidence type="ECO:0000313" key="2">
    <source>
        <dbReference type="Proteomes" id="UP000692954"/>
    </source>
</evidence>